<feature type="domain" description="VWA7 N-terminal" evidence="9">
    <location>
        <begin position="66"/>
        <end position="290"/>
    </location>
</feature>
<dbReference type="OrthoDB" id="301415at2759"/>
<dbReference type="Pfam" id="PF25107">
    <property type="entry name" value="VWA7_N"/>
    <property type="match status" value="1"/>
</dbReference>
<feature type="chain" id="PRO_5046925171" evidence="5">
    <location>
        <begin position="21"/>
        <end position="930"/>
    </location>
</feature>
<dbReference type="GeneID" id="115547174"/>
<feature type="domain" description="Hemicentin-1-like von Willebrand factor A" evidence="8">
    <location>
        <begin position="302"/>
        <end position="469"/>
    </location>
</feature>
<dbReference type="PANTHER" id="PTHR14905:SF18">
    <property type="entry name" value="VON WILLEBRAND FACTOR A DOMAIN-CONTAINING 10, TANDEM DUPLICATE 1-RELATED"/>
    <property type="match status" value="1"/>
</dbReference>
<dbReference type="InterPro" id="IPR056862">
    <property type="entry name" value="VWA7_N"/>
</dbReference>
<dbReference type="Proteomes" id="UP000694546">
    <property type="component" value="Chromosome 7"/>
</dbReference>
<evidence type="ECO:0000313" key="10">
    <source>
        <dbReference type="Ensembl" id="ENSGMOP00000053384.1"/>
    </source>
</evidence>
<evidence type="ECO:0000259" key="6">
    <source>
        <dbReference type="Pfam" id="PF23560"/>
    </source>
</evidence>
<dbReference type="InterPro" id="IPR056475">
    <property type="entry name" value="GBD_Hemicentin/VWA7"/>
</dbReference>
<protein>
    <submittedName>
        <fullName evidence="10">von Willebrand factor A domain-containing protein 7-like</fullName>
    </submittedName>
</protein>
<feature type="domain" description="Hemicentin/VWA7 galactose-binding" evidence="6">
    <location>
        <begin position="488"/>
        <end position="583"/>
    </location>
</feature>
<dbReference type="CDD" id="cd00198">
    <property type="entry name" value="vWFA"/>
    <property type="match status" value="1"/>
</dbReference>
<dbReference type="Pfam" id="PF25106">
    <property type="entry name" value="VWA_4"/>
    <property type="match status" value="1"/>
</dbReference>
<evidence type="ECO:0000259" key="8">
    <source>
        <dbReference type="Pfam" id="PF25106"/>
    </source>
</evidence>
<evidence type="ECO:0000256" key="2">
    <source>
        <dbReference type="ARBA" id="ARBA00022525"/>
    </source>
</evidence>
<organism evidence="10 11">
    <name type="scientific">Gadus morhua</name>
    <name type="common">Atlantic cod</name>
    <dbReference type="NCBI Taxonomy" id="8049"/>
    <lineage>
        <taxon>Eukaryota</taxon>
        <taxon>Metazoa</taxon>
        <taxon>Chordata</taxon>
        <taxon>Craniata</taxon>
        <taxon>Vertebrata</taxon>
        <taxon>Euteleostomi</taxon>
        <taxon>Actinopterygii</taxon>
        <taxon>Neopterygii</taxon>
        <taxon>Teleostei</taxon>
        <taxon>Neoteleostei</taxon>
        <taxon>Acanthomorphata</taxon>
        <taxon>Zeiogadaria</taxon>
        <taxon>Gadariae</taxon>
        <taxon>Gadiformes</taxon>
        <taxon>Gadoidei</taxon>
        <taxon>Gadidae</taxon>
        <taxon>Gadus</taxon>
    </lineage>
</organism>
<dbReference type="InterPro" id="IPR056861">
    <property type="entry name" value="HMCN1-like_VWA"/>
</dbReference>
<dbReference type="SUPFAM" id="SSF53300">
    <property type="entry name" value="vWA-like"/>
    <property type="match status" value="1"/>
</dbReference>
<keyword evidence="3 5" id="KW-0732">Signal</keyword>
<dbReference type="Pfam" id="PF23619">
    <property type="entry name" value="Ig_VWA7"/>
    <property type="match status" value="1"/>
</dbReference>
<reference evidence="10" key="1">
    <citation type="submission" date="2025-08" db="UniProtKB">
        <authorList>
            <consortium name="Ensembl"/>
        </authorList>
    </citation>
    <scope>IDENTIFICATION</scope>
</reference>
<dbReference type="AlphaFoldDB" id="A0A8C5FQA7"/>
<dbReference type="Pfam" id="PF23560">
    <property type="entry name" value="GBD_Hemicentin"/>
    <property type="match status" value="1"/>
</dbReference>
<name>A0A8C5FQA7_GADMO</name>
<dbReference type="Ensembl" id="ENSGMOT00000070579.1">
    <property type="protein sequence ID" value="ENSGMOP00000053384.1"/>
    <property type="gene ID" value="ENSGMOG00000022811.1"/>
</dbReference>
<gene>
    <name evidence="10" type="primary">LOC115547174</name>
</gene>
<proteinExistence type="predicted"/>
<evidence type="ECO:0000256" key="1">
    <source>
        <dbReference type="ARBA" id="ARBA00004613"/>
    </source>
</evidence>
<dbReference type="RefSeq" id="XP_030217013.1">
    <property type="nucleotide sequence ID" value="XM_030361153.1"/>
</dbReference>
<keyword evidence="2" id="KW-0964">Secreted</keyword>
<sequence>MRASSYFVVCCVLLNPGALGFAILPGNSLNHQEITEEAILSATLLACRDIAQSVGTVFTFPPGTLTAGAVAVACSSAESSKSFRRAIFGITARNVRVDLRHALNASFHFDDEMFLGGRRIIATGLTSVKASNREGNFETAREILGEILHPLQDFYSHSNWVELGNRSPHPGLLRADADLGSMAAESRPTCRNCVGEDCSDNILEDILREGVLTSGYFAIVPLVSTKPPGKCSHGGGPDQTSTLEPRGGINKDTASASHGHLHRAAARLATAATAQLLADVAQAAGETDFLRMMGVFSGSSKALVFVVDTTESMSDDLPAVKAATETLVTTQEGTPDEPSVYILVPFGDPGFGPLMRTTDSKAFMTRLNALTARGGGDSAEMSLSALKLALTAAPSDSEIFLFTDASAKDTNLKGPVIALMERTQTVVNFMLTGTSEENSGPPSRGSSAEALLYRQLAQASGGLAIEVTKSELTEAISIITASSADSLVTLLQASRSPGRDETFSFPVDESVRSLTVYITGGSMSFTISNPSGESQSSTVQNGPLGVFRSVGNLNALKLKTQVGEWTVELVSSNPYTLKVTGQSDVDFLFDFVEMSEGPFAGLDVLGSRPRAGASGTLLLSLTAPQAALTEVLLVEPRGGGAVGGRLEPRGGGEVLARFSAVPAGAFGVRVQGRGGAPGGIFQRQAPGVLRSSNITVRSESENIIVPGTPFLVRFTVTTGDVGGNFSIQVTDDRGFVTDSPARLELVAGGEANGTVTLSVPRNTPSGSDVTLTIQAEAPGGADANYVVERYSVVNTVTDFQPPSCTLVLREGSCEGNCSQAGDWAVVVDVADASGVGRLALLQGNGTLSSAVVGLGAGGQNASRVTYRASCCSPEAELLAVDGVGNVGSCPYSARGPAPAAQSPGAALTPSCLGSGLALVLALALVWPAGV</sequence>
<evidence type="ECO:0000256" key="5">
    <source>
        <dbReference type="SAM" id="SignalP"/>
    </source>
</evidence>
<dbReference type="InterPro" id="IPR057615">
    <property type="entry name" value="Ig_VWA7"/>
</dbReference>
<dbReference type="PANTHER" id="PTHR14905">
    <property type="entry name" value="NG37"/>
    <property type="match status" value="1"/>
</dbReference>
<feature type="signal peptide" evidence="5">
    <location>
        <begin position="1"/>
        <end position="20"/>
    </location>
</feature>
<feature type="domain" description="VWA7 Ig-like" evidence="7">
    <location>
        <begin position="694"/>
        <end position="793"/>
    </location>
</feature>
<dbReference type="Gene3D" id="3.40.50.410">
    <property type="entry name" value="von Willebrand factor, type A domain"/>
    <property type="match status" value="1"/>
</dbReference>
<dbReference type="OMA" id="MFVQGKK"/>
<accession>A0A8C5FQA7</accession>
<reference evidence="10" key="2">
    <citation type="submission" date="2025-09" db="UniProtKB">
        <authorList>
            <consortium name="Ensembl"/>
        </authorList>
    </citation>
    <scope>IDENTIFICATION</scope>
</reference>
<evidence type="ECO:0000256" key="3">
    <source>
        <dbReference type="ARBA" id="ARBA00022729"/>
    </source>
</evidence>
<dbReference type="InterPro" id="IPR036465">
    <property type="entry name" value="vWFA_dom_sf"/>
</dbReference>
<evidence type="ECO:0000313" key="11">
    <source>
        <dbReference type="Proteomes" id="UP000694546"/>
    </source>
</evidence>
<comment type="subcellular location">
    <subcellularLocation>
        <location evidence="1">Secreted</location>
    </subcellularLocation>
</comment>
<evidence type="ECO:0000259" key="7">
    <source>
        <dbReference type="Pfam" id="PF23619"/>
    </source>
</evidence>
<dbReference type="GeneTree" id="ENSGT00390000011517"/>
<dbReference type="InterPro" id="IPR052577">
    <property type="entry name" value="VWA7"/>
</dbReference>
<keyword evidence="4" id="KW-0325">Glycoprotein</keyword>
<evidence type="ECO:0000256" key="4">
    <source>
        <dbReference type="ARBA" id="ARBA00023180"/>
    </source>
</evidence>
<keyword evidence="11" id="KW-1185">Reference proteome</keyword>
<evidence type="ECO:0000259" key="9">
    <source>
        <dbReference type="Pfam" id="PF25107"/>
    </source>
</evidence>
<dbReference type="GO" id="GO:0005576">
    <property type="term" value="C:extracellular region"/>
    <property type="evidence" value="ECO:0007669"/>
    <property type="project" value="UniProtKB-SubCell"/>
</dbReference>